<name>A0AAU7AW93_9ACTN</name>
<sequence>MTFSEWIPGVDPTPRVDDAGQLGRALRDLHDALAAYDGDLANMSDLGNDIERLHSLLRAADDEEAGIIRSLHDRLQMLKDEVFTSALPAQALHGDISLGNQLRTPRGRFWNDFEDTFRGPIHWDVASCVISLTNHGATSDHVRKMLDGFDGTTPTTSGLSFAPTPSTTRYGACTTDSEGATQRSDLSDC</sequence>
<feature type="domain" description="Aminoglycoside phosphotransferase" evidence="2">
    <location>
        <begin position="5"/>
        <end position="133"/>
    </location>
</feature>
<dbReference type="InterPro" id="IPR002575">
    <property type="entry name" value="Aminoglycoside_PTrfase"/>
</dbReference>
<feature type="region of interest" description="Disordered" evidence="1">
    <location>
        <begin position="154"/>
        <end position="189"/>
    </location>
</feature>
<evidence type="ECO:0000313" key="3">
    <source>
        <dbReference type="EMBL" id="XAY05960.1"/>
    </source>
</evidence>
<reference evidence="3" key="1">
    <citation type="submission" date="2022-12" db="EMBL/GenBank/DDBJ databases">
        <title>Paraconexibacter alkalitolerans sp. nov. and Baekduia alba sp. nov., isolated from soil and emended description of the genera Paraconexibacter (Chun et al., 2020) and Baekduia (An et al., 2020).</title>
        <authorList>
            <person name="Vieira S."/>
            <person name="Huber K.J."/>
            <person name="Geppert A."/>
            <person name="Wolf J."/>
            <person name="Neumann-Schaal M."/>
            <person name="Muesken M."/>
            <person name="Overmann J."/>
        </authorList>
    </citation>
    <scope>NUCLEOTIDE SEQUENCE</scope>
    <source>
        <strain evidence="3">AEG42_29</strain>
    </source>
</reference>
<dbReference type="InterPro" id="IPR011009">
    <property type="entry name" value="Kinase-like_dom_sf"/>
</dbReference>
<organism evidence="3">
    <name type="scientific">Paraconexibacter sp. AEG42_29</name>
    <dbReference type="NCBI Taxonomy" id="2997339"/>
    <lineage>
        <taxon>Bacteria</taxon>
        <taxon>Bacillati</taxon>
        <taxon>Actinomycetota</taxon>
        <taxon>Thermoleophilia</taxon>
        <taxon>Solirubrobacterales</taxon>
        <taxon>Paraconexibacteraceae</taxon>
        <taxon>Paraconexibacter</taxon>
    </lineage>
</organism>
<proteinExistence type="predicted"/>
<dbReference type="KEGG" id="parq:DSM112329_02821"/>
<evidence type="ECO:0000259" key="2">
    <source>
        <dbReference type="Pfam" id="PF01636"/>
    </source>
</evidence>
<accession>A0AAU7AW93</accession>
<evidence type="ECO:0000256" key="1">
    <source>
        <dbReference type="SAM" id="MobiDB-lite"/>
    </source>
</evidence>
<protein>
    <recommendedName>
        <fullName evidence="2">Aminoglycoside phosphotransferase domain-containing protein</fullName>
    </recommendedName>
</protein>
<dbReference type="Gene3D" id="3.90.1200.10">
    <property type="match status" value="1"/>
</dbReference>
<dbReference type="SUPFAM" id="SSF56112">
    <property type="entry name" value="Protein kinase-like (PK-like)"/>
    <property type="match status" value="1"/>
</dbReference>
<gene>
    <name evidence="3" type="ORF">DSM112329_02821</name>
</gene>
<dbReference type="AlphaFoldDB" id="A0AAU7AW93"/>
<dbReference type="EMBL" id="CP114014">
    <property type="protein sequence ID" value="XAY05960.1"/>
    <property type="molecule type" value="Genomic_DNA"/>
</dbReference>
<dbReference type="Pfam" id="PF01636">
    <property type="entry name" value="APH"/>
    <property type="match status" value="1"/>
</dbReference>